<evidence type="ECO:0000313" key="1">
    <source>
        <dbReference type="EMBL" id="KAJ0083951.1"/>
    </source>
</evidence>
<dbReference type="EMBL" id="CM047907">
    <property type="protein sequence ID" value="KAJ0083951.1"/>
    <property type="molecule type" value="Genomic_DNA"/>
</dbReference>
<keyword evidence="2" id="KW-1185">Reference proteome</keyword>
<comment type="caution">
    <text evidence="1">The sequence shown here is derived from an EMBL/GenBank/DDBJ whole genome shotgun (WGS) entry which is preliminary data.</text>
</comment>
<dbReference type="Proteomes" id="UP001164250">
    <property type="component" value="Chromosome 11"/>
</dbReference>
<evidence type="ECO:0000313" key="2">
    <source>
        <dbReference type="Proteomes" id="UP001164250"/>
    </source>
</evidence>
<sequence length="545" mass="61890">MKDTYLFLLFSFFLYKHQPLLDFQYTKHNLIIIKIKLLSYEKSGHFFAVSAGFQSCALTMTMGYRDEDEDEDWKPEREWEREGEREERGGEEEEDERSGRGEERFLLQDAKRVVKTEAGDVRVITSVGGRIVDRPMHIGFVSMEPKSLFIPQYIDSNLILFVRRGEARVGCIYKDDLVEKTLKVGDVFRIPAGSAFYLVNTGEGQKLHIICSIDPSESLGLRAFQSFFIGGGSYPTSILAGFGHETLSNAFNVSSDEVEDILNRQQDGPIVYISDSHAPSMWSKFLQLKEQERLQHLKRMVEFQQEPQEQEQKTWSWRKLLNSVFGAEDRKDTRATRRSPDAYNIYKRRPDFKNNYGWSVALDGSDYKPLKHSGIGVYLVNLTAGSMMAPHVNPTATEYGVVLRGSGRIQIVYPNGSSALDAKVKEGDVFWVPRYFAFCQIASRTGPFEFFGFTTSARKNRPQFLVGASSLLRTLPNPELAASFGVSEDRIRNFTDAQSEAVILPTAAAAPPDKTDKYEKKIAAKFEKLPNMVRNFGNDMIMGFD</sequence>
<accession>A0ACC1ACR4</accession>
<protein>
    <submittedName>
        <fullName evidence="1">Uncharacterized protein</fullName>
    </submittedName>
</protein>
<proteinExistence type="predicted"/>
<name>A0ACC1ACR4_9ROSI</name>
<organism evidence="1 2">
    <name type="scientific">Pistacia atlantica</name>
    <dbReference type="NCBI Taxonomy" id="434234"/>
    <lineage>
        <taxon>Eukaryota</taxon>
        <taxon>Viridiplantae</taxon>
        <taxon>Streptophyta</taxon>
        <taxon>Embryophyta</taxon>
        <taxon>Tracheophyta</taxon>
        <taxon>Spermatophyta</taxon>
        <taxon>Magnoliopsida</taxon>
        <taxon>eudicotyledons</taxon>
        <taxon>Gunneridae</taxon>
        <taxon>Pentapetalae</taxon>
        <taxon>rosids</taxon>
        <taxon>malvids</taxon>
        <taxon>Sapindales</taxon>
        <taxon>Anacardiaceae</taxon>
        <taxon>Pistacia</taxon>
    </lineage>
</organism>
<gene>
    <name evidence="1" type="ORF">Patl1_30754</name>
</gene>
<reference evidence="2" key="1">
    <citation type="journal article" date="2023" name="G3 (Bethesda)">
        <title>Genome assembly and association tests identify interacting loci associated with vigor, precocity, and sex in interspecific pistachio rootstocks.</title>
        <authorList>
            <person name="Palmer W."/>
            <person name="Jacygrad E."/>
            <person name="Sagayaradj S."/>
            <person name="Cavanaugh K."/>
            <person name="Han R."/>
            <person name="Bertier L."/>
            <person name="Beede B."/>
            <person name="Kafkas S."/>
            <person name="Golino D."/>
            <person name="Preece J."/>
            <person name="Michelmore R."/>
        </authorList>
    </citation>
    <scope>NUCLEOTIDE SEQUENCE [LARGE SCALE GENOMIC DNA]</scope>
</reference>